<evidence type="ECO:0000256" key="3">
    <source>
        <dbReference type="ARBA" id="ARBA00022692"/>
    </source>
</evidence>
<reference evidence="14 15" key="1">
    <citation type="submission" date="2024-11" db="EMBL/GenBank/DDBJ databases">
        <title>Adaptive evolution of stress response genes in parasites aligns with host niche diversity.</title>
        <authorList>
            <person name="Hahn C."/>
            <person name="Resl P."/>
        </authorList>
    </citation>
    <scope>NUCLEOTIDE SEQUENCE [LARGE SCALE GENOMIC DNA]</scope>
    <source>
        <strain evidence="14">EGGRZ-B1_66</strain>
        <tissue evidence="14">Body</tissue>
    </source>
</reference>
<feature type="domain" description="Receptor ligand binding region" evidence="13">
    <location>
        <begin position="43"/>
        <end position="391"/>
    </location>
</feature>
<dbReference type="FunFam" id="3.40.50.2300:FF:000063">
    <property type="entry name" value="Gamma-aminobutyric acid type B receptor subunit"/>
    <property type="match status" value="1"/>
</dbReference>
<evidence type="ECO:0000256" key="12">
    <source>
        <dbReference type="SAM" id="SignalP"/>
    </source>
</evidence>
<dbReference type="InterPro" id="IPR002455">
    <property type="entry name" value="GPCR3_GABA-B"/>
</dbReference>
<dbReference type="PANTHER" id="PTHR10519">
    <property type="entry name" value="GABA-B RECEPTOR"/>
    <property type="match status" value="1"/>
</dbReference>
<dbReference type="PANTHER" id="PTHR10519:SF77">
    <property type="entry name" value="GAMMA-AMINOBUTYRIC ACID TYPE B RECEPTOR SUBUNIT 1"/>
    <property type="match status" value="1"/>
</dbReference>
<dbReference type="CDD" id="cd06366">
    <property type="entry name" value="PBP1_GABAb_receptor"/>
    <property type="match status" value="1"/>
</dbReference>
<evidence type="ECO:0000313" key="14">
    <source>
        <dbReference type="EMBL" id="KAL3312159.1"/>
    </source>
</evidence>
<sequence>MDLLRFLLLIVSIISGTQSKKKYQIHIGATFPMSGDWPGGQACRPAAELAIQDINKQVKVLKDYELILHGRDSACLPGLGTKRMYELIYQEPKKIALLTGCSTVTTFVAEAANLWNLIVLAYGASSPALSNRTRFPTFFRTHPSASDQNPIRLRLIKQFDWKKITLLYQLEEVFASTIKSLQSKATEMGITITNTRSFQKNPSIHIQAIKNSTNSHNGEDSRIIIGLFYEKMAKKVFCDAYNSGLYGPKYVWIIIGWYMNDWWSTDLKDTNCTAAQMKLATHGHLTTESIMIDESKSKEFERLMMAQMPKGTPISSIGGWVEAPLAYDAVWALAHALDKAEKDLQMRKKSLLDFDYGNSEVKDVLYRELDKTDFKGFSGSVNFDASGSRISLNRVEQMLDGQYYTLGNFHSNKTDGGMEFERQPVWPNNKPPLDSPLLRPRYIEVSLWLYFGVYSGLPL</sequence>
<keyword evidence="15" id="KW-1185">Reference proteome</keyword>
<organism evidence="14 15">
    <name type="scientific">Cichlidogyrus casuarinus</name>
    <dbReference type="NCBI Taxonomy" id="1844966"/>
    <lineage>
        <taxon>Eukaryota</taxon>
        <taxon>Metazoa</taxon>
        <taxon>Spiralia</taxon>
        <taxon>Lophotrochozoa</taxon>
        <taxon>Platyhelminthes</taxon>
        <taxon>Monogenea</taxon>
        <taxon>Monopisthocotylea</taxon>
        <taxon>Dactylogyridea</taxon>
        <taxon>Ancyrocephalidae</taxon>
        <taxon>Cichlidogyrus</taxon>
    </lineage>
</organism>
<evidence type="ECO:0000256" key="8">
    <source>
        <dbReference type="ARBA" id="ARBA00023170"/>
    </source>
</evidence>
<proteinExistence type="predicted"/>
<keyword evidence="6" id="KW-0297">G-protein coupled receptor</keyword>
<dbReference type="GO" id="GO:0005886">
    <property type="term" value="C:plasma membrane"/>
    <property type="evidence" value="ECO:0007669"/>
    <property type="project" value="UniProtKB-SubCell"/>
</dbReference>
<dbReference type="Proteomes" id="UP001626550">
    <property type="component" value="Unassembled WGS sequence"/>
</dbReference>
<comment type="caution">
    <text evidence="14">The sequence shown here is derived from an EMBL/GenBank/DDBJ whole genome shotgun (WGS) entry which is preliminary data.</text>
</comment>
<comment type="subcellular location">
    <subcellularLocation>
        <location evidence="1">Cell membrane</location>
        <topology evidence="1">Multi-pass membrane protein</topology>
    </subcellularLocation>
</comment>
<name>A0ABD2PY06_9PLAT</name>
<evidence type="ECO:0000256" key="2">
    <source>
        <dbReference type="ARBA" id="ARBA00022475"/>
    </source>
</evidence>
<protein>
    <recommendedName>
        <fullName evidence="11">Gamma-aminobutyric acid type B receptor subunit 2</fullName>
    </recommendedName>
</protein>
<feature type="signal peptide" evidence="12">
    <location>
        <begin position="1"/>
        <end position="19"/>
    </location>
</feature>
<evidence type="ECO:0000259" key="13">
    <source>
        <dbReference type="Pfam" id="PF01094"/>
    </source>
</evidence>
<dbReference type="Gene3D" id="3.40.50.2300">
    <property type="match status" value="2"/>
</dbReference>
<dbReference type="InterPro" id="IPR001828">
    <property type="entry name" value="ANF_lig-bd_rcpt"/>
</dbReference>
<keyword evidence="7" id="KW-0472">Membrane</keyword>
<evidence type="ECO:0000256" key="1">
    <source>
        <dbReference type="ARBA" id="ARBA00004651"/>
    </source>
</evidence>
<evidence type="ECO:0000256" key="9">
    <source>
        <dbReference type="ARBA" id="ARBA00023180"/>
    </source>
</evidence>
<keyword evidence="4 12" id="KW-0732">Signal</keyword>
<evidence type="ECO:0000256" key="11">
    <source>
        <dbReference type="ARBA" id="ARBA00073785"/>
    </source>
</evidence>
<accession>A0ABD2PY06</accession>
<evidence type="ECO:0000256" key="5">
    <source>
        <dbReference type="ARBA" id="ARBA00022989"/>
    </source>
</evidence>
<evidence type="ECO:0000256" key="6">
    <source>
        <dbReference type="ARBA" id="ARBA00023040"/>
    </source>
</evidence>
<feature type="chain" id="PRO_5044803845" description="Gamma-aminobutyric acid type B receptor subunit 2" evidence="12">
    <location>
        <begin position="20"/>
        <end position="459"/>
    </location>
</feature>
<keyword evidence="5" id="KW-1133">Transmembrane helix</keyword>
<dbReference type="GO" id="GO:0004930">
    <property type="term" value="F:G protein-coupled receptor activity"/>
    <property type="evidence" value="ECO:0007669"/>
    <property type="project" value="UniProtKB-KW"/>
</dbReference>
<keyword evidence="3" id="KW-0812">Transmembrane</keyword>
<dbReference type="InterPro" id="IPR028082">
    <property type="entry name" value="Peripla_BP_I"/>
</dbReference>
<dbReference type="AlphaFoldDB" id="A0ABD2PY06"/>
<dbReference type="Pfam" id="PF01094">
    <property type="entry name" value="ANF_receptor"/>
    <property type="match status" value="1"/>
</dbReference>
<evidence type="ECO:0000256" key="4">
    <source>
        <dbReference type="ARBA" id="ARBA00022729"/>
    </source>
</evidence>
<dbReference type="SUPFAM" id="SSF53822">
    <property type="entry name" value="Periplasmic binding protein-like I"/>
    <property type="match status" value="1"/>
</dbReference>
<dbReference type="PRINTS" id="PR01177">
    <property type="entry name" value="GABAB1RECPTR"/>
</dbReference>
<keyword evidence="8 14" id="KW-0675">Receptor</keyword>
<keyword evidence="2" id="KW-1003">Cell membrane</keyword>
<keyword evidence="9" id="KW-0325">Glycoprotein</keyword>
<keyword evidence="10" id="KW-0807">Transducer</keyword>
<dbReference type="PRINTS" id="PR01176">
    <property type="entry name" value="GABABRECEPTR"/>
</dbReference>
<gene>
    <name evidence="14" type="primary">GABBR1</name>
    <name evidence="14" type="ORF">Ciccas_009252</name>
</gene>
<evidence type="ECO:0000256" key="7">
    <source>
        <dbReference type="ARBA" id="ARBA00023136"/>
    </source>
</evidence>
<dbReference type="EMBL" id="JBJKFK010001822">
    <property type="protein sequence ID" value="KAL3312159.1"/>
    <property type="molecule type" value="Genomic_DNA"/>
</dbReference>
<evidence type="ECO:0000256" key="10">
    <source>
        <dbReference type="ARBA" id="ARBA00023224"/>
    </source>
</evidence>
<evidence type="ECO:0000313" key="15">
    <source>
        <dbReference type="Proteomes" id="UP001626550"/>
    </source>
</evidence>